<dbReference type="EMBL" id="JAIVGD010000019">
    <property type="protein sequence ID" value="KAH0749624.1"/>
    <property type="molecule type" value="Genomic_DNA"/>
</dbReference>
<feature type="compositionally biased region" description="Acidic residues" evidence="1">
    <location>
        <begin position="352"/>
        <end position="367"/>
    </location>
</feature>
<evidence type="ECO:0008006" key="4">
    <source>
        <dbReference type="Google" id="ProtNLM"/>
    </source>
</evidence>
<feature type="region of interest" description="Disordered" evidence="1">
    <location>
        <begin position="396"/>
        <end position="428"/>
    </location>
</feature>
<feature type="region of interest" description="Disordered" evidence="1">
    <location>
        <begin position="111"/>
        <end position="147"/>
    </location>
</feature>
<sequence length="459" mass="52413">MPTTLPSFTHRGAMKSVRSQQPLPPLLCPRRSAVPDFQGLDFPAESDSPPVSSDDESEYCVSNESNNCTDDEGEGYDSDPEYNNQVDELAYSVPLCSEGVDFPAVLNSLPVKEESDSSKDGSEDYVSNEDDNSTNNEDKDDVSNQRIVQNTDYDLELEHDKPMWESYFRQVYESKGFDIKDYPGPPPLPNFYPLPSYLRIRKKYKMLKGYAESALKKYHDDTGTNHVIEGILNVKRGGSRDYIYYLIFLAKTDDEERYYFQAMVIPDEEDNLDFLVVRKRFFLVELKIPAEREVMERVHLHPPAPPLPPLLHPMRRAVPDYQGLDFPVESDCSPVSSDDESEYYVSNNEYDNCTDDEGVGYDSELESDNSISERVDFPDLLDAPLVNKEIESIEDKIEECVSNEDDNSTDDEGESSEGEQVISRGSDYDSEVECNVPFWVTYFQQVDESELLHDNFYTS</sequence>
<evidence type="ECO:0000313" key="2">
    <source>
        <dbReference type="EMBL" id="KAH0749624.1"/>
    </source>
</evidence>
<keyword evidence="3" id="KW-1185">Reference proteome</keyword>
<comment type="caution">
    <text evidence="2">The sequence shown here is derived from an EMBL/GenBank/DDBJ whole genome shotgun (WGS) entry which is preliminary data.</text>
</comment>
<organism evidence="2 3">
    <name type="scientific">Solanum tuberosum</name>
    <name type="common">Potato</name>
    <dbReference type="NCBI Taxonomy" id="4113"/>
    <lineage>
        <taxon>Eukaryota</taxon>
        <taxon>Viridiplantae</taxon>
        <taxon>Streptophyta</taxon>
        <taxon>Embryophyta</taxon>
        <taxon>Tracheophyta</taxon>
        <taxon>Spermatophyta</taxon>
        <taxon>Magnoliopsida</taxon>
        <taxon>eudicotyledons</taxon>
        <taxon>Gunneridae</taxon>
        <taxon>Pentapetalae</taxon>
        <taxon>asterids</taxon>
        <taxon>lamiids</taxon>
        <taxon>Solanales</taxon>
        <taxon>Solanaceae</taxon>
        <taxon>Solanoideae</taxon>
        <taxon>Solaneae</taxon>
        <taxon>Solanum</taxon>
    </lineage>
</organism>
<feature type="compositionally biased region" description="Acidic residues" evidence="1">
    <location>
        <begin position="401"/>
        <end position="417"/>
    </location>
</feature>
<dbReference type="PANTHER" id="PTHR31260">
    <property type="entry name" value="CYSTATIN/MONELLIN SUPERFAMILY PROTEIN"/>
    <property type="match status" value="1"/>
</dbReference>
<name>A0ABQ7UJ21_SOLTU</name>
<feature type="compositionally biased region" description="Basic and acidic residues" evidence="1">
    <location>
        <begin position="111"/>
        <end position="122"/>
    </location>
</feature>
<feature type="compositionally biased region" description="Low complexity" evidence="1">
    <location>
        <begin position="43"/>
        <end position="52"/>
    </location>
</feature>
<proteinExistence type="predicted"/>
<feature type="compositionally biased region" description="Acidic residues" evidence="1">
    <location>
        <begin position="69"/>
        <end position="80"/>
    </location>
</feature>
<feature type="region of interest" description="Disordered" evidence="1">
    <location>
        <begin position="347"/>
        <end position="369"/>
    </location>
</feature>
<evidence type="ECO:0000313" key="3">
    <source>
        <dbReference type="Proteomes" id="UP000826656"/>
    </source>
</evidence>
<accession>A0ABQ7UJ21</accession>
<dbReference type="Proteomes" id="UP000826656">
    <property type="component" value="Unassembled WGS sequence"/>
</dbReference>
<reference evidence="2 3" key="1">
    <citation type="journal article" date="2021" name="bioRxiv">
        <title>Chromosome-scale and haplotype-resolved genome assembly of a tetraploid potato cultivar.</title>
        <authorList>
            <person name="Sun H."/>
            <person name="Jiao W.-B."/>
            <person name="Krause K."/>
            <person name="Campoy J.A."/>
            <person name="Goel M."/>
            <person name="Folz-Donahue K."/>
            <person name="Kukat C."/>
            <person name="Huettel B."/>
            <person name="Schneeberger K."/>
        </authorList>
    </citation>
    <scope>NUCLEOTIDE SEQUENCE [LARGE SCALE GENOMIC DNA]</scope>
    <source>
        <strain evidence="2">SolTubOtavaFocal</strain>
        <tissue evidence="2">Leaves</tissue>
    </source>
</reference>
<dbReference type="InterPro" id="IPR006462">
    <property type="entry name" value="MS5"/>
</dbReference>
<dbReference type="PANTHER" id="PTHR31260:SF68">
    <property type="entry name" value="CYSTATIN DOMAIN-CONTAINING PROTEIN"/>
    <property type="match status" value="1"/>
</dbReference>
<feature type="region of interest" description="Disordered" evidence="1">
    <location>
        <begin position="1"/>
        <end position="82"/>
    </location>
</feature>
<gene>
    <name evidence="2" type="ORF">KY290_028856</name>
</gene>
<evidence type="ECO:0000256" key="1">
    <source>
        <dbReference type="SAM" id="MobiDB-lite"/>
    </source>
</evidence>
<protein>
    <recommendedName>
        <fullName evidence="4">Cystatin domain-containing protein</fullName>
    </recommendedName>
</protein>